<sequence length="71" mass="7779">MEEKASTAFVIDGEVATLCCGLVDEAVGRGKVSGAPQRVAVQTIKWLWLRLWLLLMLKLMSWLYGAAIGTL</sequence>
<dbReference type="Proteomes" id="UP000606786">
    <property type="component" value="Unassembled WGS sequence"/>
</dbReference>
<keyword evidence="1" id="KW-1133">Transmembrane helix</keyword>
<evidence type="ECO:0000256" key="1">
    <source>
        <dbReference type="SAM" id="Phobius"/>
    </source>
</evidence>
<keyword evidence="1" id="KW-0472">Membrane</keyword>
<dbReference type="EMBL" id="CAJHJT010000001">
    <property type="protein sequence ID" value="CAD6992933.1"/>
    <property type="molecule type" value="Genomic_DNA"/>
</dbReference>
<feature type="transmembrane region" description="Helical" evidence="1">
    <location>
        <begin position="47"/>
        <end position="68"/>
    </location>
</feature>
<proteinExistence type="predicted"/>
<reference evidence="2" key="1">
    <citation type="submission" date="2020-11" db="EMBL/GenBank/DDBJ databases">
        <authorList>
            <person name="Whitehead M."/>
        </authorList>
    </citation>
    <scope>NUCLEOTIDE SEQUENCE</scope>
    <source>
        <strain evidence="2">EGII</strain>
    </source>
</reference>
<evidence type="ECO:0000313" key="2">
    <source>
        <dbReference type="EMBL" id="CAD6992933.1"/>
    </source>
</evidence>
<dbReference type="AlphaFoldDB" id="A0A811U6C2"/>
<organism evidence="2 3">
    <name type="scientific">Ceratitis capitata</name>
    <name type="common">Mediterranean fruit fly</name>
    <name type="synonym">Tephritis capitata</name>
    <dbReference type="NCBI Taxonomy" id="7213"/>
    <lineage>
        <taxon>Eukaryota</taxon>
        <taxon>Metazoa</taxon>
        <taxon>Ecdysozoa</taxon>
        <taxon>Arthropoda</taxon>
        <taxon>Hexapoda</taxon>
        <taxon>Insecta</taxon>
        <taxon>Pterygota</taxon>
        <taxon>Neoptera</taxon>
        <taxon>Endopterygota</taxon>
        <taxon>Diptera</taxon>
        <taxon>Brachycera</taxon>
        <taxon>Muscomorpha</taxon>
        <taxon>Tephritoidea</taxon>
        <taxon>Tephritidae</taxon>
        <taxon>Ceratitis</taxon>
        <taxon>Ceratitis</taxon>
    </lineage>
</organism>
<comment type="caution">
    <text evidence="2">The sequence shown here is derived from an EMBL/GenBank/DDBJ whole genome shotgun (WGS) entry which is preliminary data.</text>
</comment>
<keyword evidence="1" id="KW-0812">Transmembrane</keyword>
<gene>
    <name evidence="2" type="ORF">CCAP1982_LOCUS1766</name>
</gene>
<protein>
    <submittedName>
        <fullName evidence="2">(Mediterranean fruit fly) hypothetical protein</fullName>
    </submittedName>
</protein>
<accession>A0A811U6C2</accession>
<name>A0A811U6C2_CERCA</name>
<keyword evidence="3" id="KW-1185">Reference proteome</keyword>
<evidence type="ECO:0000313" key="3">
    <source>
        <dbReference type="Proteomes" id="UP000606786"/>
    </source>
</evidence>